<dbReference type="Proteomes" id="UP000825935">
    <property type="component" value="Chromosome 11"/>
</dbReference>
<name>A0A8T2TV70_CERRI</name>
<comment type="caution">
    <text evidence="1">The sequence shown here is derived from an EMBL/GenBank/DDBJ whole genome shotgun (WGS) entry which is preliminary data.</text>
</comment>
<dbReference type="AlphaFoldDB" id="A0A8T2TV70"/>
<sequence>MVSVHCNFEQTKQYGYRVRTPNIQNGIHFEAFMRAAGFRKEQNRDECEFFREGLETRHRRILQMRKRVCSFPPFMNHNLHDDLHDELLKKNFVGNRTGRGDSQFLQIGGIGPSP</sequence>
<dbReference type="EMBL" id="CM035416">
    <property type="protein sequence ID" value="KAH7426170.1"/>
    <property type="molecule type" value="Genomic_DNA"/>
</dbReference>
<gene>
    <name evidence="1" type="ORF">KP509_11G087700</name>
</gene>
<keyword evidence="2" id="KW-1185">Reference proteome</keyword>
<reference evidence="1" key="1">
    <citation type="submission" date="2021-08" db="EMBL/GenBank/DDBJ databases">
        <title>WGS assembly of Ceratopteris richardii.</title>
        <authorList>
            <person name="Marchant D.B."/>
            <person name="Chen G."/>
            <person name="Jenkins J."/>
            <person name="Shu S."/>
            <person name="Leebens-Mack J."/>
            <person name="Grimwood J."/>
            <person name="Schmutz J."/>
            <person name="Soltis P."/>
            <person name="Soltis D."/>
            <person name="Chen Z.-H."/>
        </authorList>
    </citation>
    <scope>NUCLEOTIDE SEQUENCE</scope>
    <source>
        <strain evidence="1">Whitten #5841</strain>
        <tissue evidence="1">Leaf</tissue>
    </source>
</reference>
<evidence type="ECO:0000313" key="2">
    <source>
        <dbReference type="Proteomes" id="UP000825935"/>
    </source>
</evidence>
<organism evidence="1 2">
    <name type="scientific">Ceratopteris richardii</name>
    <name type="common">Triangle waterfern</name>
    <dbReference type="NCBI Taxonomy" id="49495"/>
    <lineage>
        <taxon>Eukaryota</taxon>
        <taxon>Viridiplantae</taxon>
        <taxon>Streptophyta</taxon>
        <taxon>Embryophyta</taxon>
        <taxon>Tracheophyta</taxon>
        <taxon>Polypodiopsida</taxon>
        <taxon>Polypodiidae</taxon>
        <taxon>Polypodiales</taxon>
        <taxon>Pteridineae</taxon>
        <taxon>Pteridaceae</taxon>
        <taxon>Parkerioideae</taxon>
        <taxon>Ceratopteris</taxon>
    </lineage>
</organism>
<protein>
    <submittedName>
        <fullName evidence="1">Uncharacterized protein</fullName>
    </submittedName>
</protein>
<accession>A0A8T2TV70</accession>
<proteinExistence type="predicted"/>
<evidence type="ECO:0000313" key="1">
    <source>
        <dbReference type="EMBL" id="KAH7426170.1"/>
    </source>
</evidence>